<name>A0A8J5QQP7_9ASCO</name>
<dbReference type="GeneID" id="73467444"/>
<dbReference type="GO" id="GO:0046872">
    <property type="term" value="F:metal ion binding"/>
    <property type="evidence" value="ECO:0007669"/>
    <property type="project" value="UniProtKB-KW"/>
</dbReference>
<accession>A0A8J5QQP7</accession>
<protein>
    <submittedName>
        <fullName evidence="6">Uncharacterized protein</fullName>
    </submittedName>
</protein>
<keyword evidence="3" id="KW-0862">Zinc</keyword>
<dbReference type="RefSeq" id="XP_049266050.1">
    <property type="nucleotide sequence ID" value="XM_049410341.1"/>
</dbReference>
<dbReference type="PANTHER" id="PTHR14742">
    <property type="entry name" value="RIBONUCLEASE P SUBUNIT P21"/>
    <property type="match status" value="1"/>
</dbReference>
<dbReference type="GO" id="GO:0008033">
    <property type="term" value="P:tRNA processing"/>
    <property type="evidence" value="ECO:0007669"/>
    <property type="project" value="UniProtKB-KW"/>
</dbReference>
<evidence type="ECO:0000256" key="4">
    <source>
        <dbReference type="ARBA" id="ARBA00038402"/>
    </source>
</evidence>
<dbReference type="EMBL" id="JAGSYN010000046">
    <property type="protein sequence ID" value="KAG7665818.1"/>
    <property type="molecule type" value="Genomic_DNA"/>
</dbReference>
<organism evidence="6 7">
    <name type="scientific">[Candida] subhashii</name>
    <dbReference type="NCBI Taxonomy" id="561895"/>
    <lineage>
        <taxon>Eukaryota</taxon>
        <taxon>Fungi</taxon>
        <taxon>Dikarya</taxon>
        <taxon>Ascomycota</taxon>
        <taxon>Saccharomycotina</taxon>
        <taxon>Pichiomycetes</taxon>
        <taxon>Debaryomycetaceae</taxon>
        <taxon>Spathaspora</taxon>
    </lineage>
</organism>
<evidence type="ECO:0000313" key="7">
    <source>
        <dbReference type="Proteomes" id="UP000694255"/>
    </source>
</evidence>
<evidence type="ECO:0000256" key="5">
    <source>
        <dbReference type="SAM" id="MobiDB-lite"/>
    </source>
</evidence>
<dbReference type="PANTHER" id="PTHR14742:SF0">
    <property type="entry name" value="RIBONUCLEASE P PROTEIN SUBUNIT P21"/>
    <property type="match status" value="1"/>
</dbReference>
<reference evidence="6 7" key="1">
    <citation type="journal article" date="2021" name="DNA Res.">
        <title>Genome analysis of Candida subhashii reveals its hybrid nature and dual mitochondrial genome conformations.</title>
        <authorList>
            <person name="Mixao V."/>
            <person name="Hegedusova E."/>
            <person name="Saus E."/>
            <person name="Pryszcz L.P."/>
            <person name="Cillingova A."/>
            <person name="Nosek J."/>
            <person name="Gabaldon T."/>
        </authorList>
    </citation>
    <scope>NUCLEOTIDE SEQUENCE [LARGE SCALE GENOMIC DNA]</scope>
    <source>
        <strain evidence="6 7">CBS 10753</strain>
    </source>
</reference>
<dbReference type="Pfam" id="PF04032">
    <property type="entry name" value="Rpr2"/>
    <property type="match status" value="1"/>
</dbReference>
<feature type="region of interest" description="Disordered" evidence="5">
    <location>
        <begin position="1"/>
        <end position="21"/>
    </location>
</feature>
<gene>
    <name evidence="6" type="ORF">J8A68_000643</name>
</gene>
<evidence type="ECO:0000256" key="2">
    <source>
        <dbReference type="ARBA" id="ARBA00022723"/>
    </source>
</evidence>
<comment type="similarity">
    <text evidence="4">Belongs to the eukaryotic/archaeal RNase P protein component 4 family.</text>
</comment>
<proteinExistence type="inferred from homology"/>
<evidence type="ECO:0000256" key="3">
    <source>
        <dbReference type="ARBA" id="ARBA00022833"/>
    </source>
</evidence>
<dbReference type="OrthoDB" id="128536at2759"/>
<evidence type="ECO:0000256" key="1">
    <source>
        <dbReference type="ARBA" id="ARBA00022694"/>
    </source>
</evidence>
<sequence length="140" mass="15909">MAKKKQQQQKGSNAPKGVPHRDNYARVSYLYQLSTQLSLQHNHQPILSRAMTRNLDLVGKKAVLKLGPSSKRSICKKCNSLLIPGLTMQIRLENLSKSKSSHNDVLIHKCLNCNEVKRFPIGKDREYIVFPDRDGVRIDS</sequence>
<keyword evidence="1" id="KW-0819">tRNA processing</keyword>
<keyword evidence="7" id="KW-1185">Reference proteome</keyword>
<evidence type="ECO:0000313" key="6">
    <source>
        <dbReference type="EMBL" id="KAG7665818.1"/>
    </source>
</evidence>
<comment type="caution">
    <text evidence="6">The sequence shown here is derived from an EMBL/GenBank/DDBJ whole genome shotgun (WGS) entry which is preliminary data.</text>
</comment>
<keyword evidence="2" id="KW-0479">Metal-binding</keyword>
<dbReference type="Proteomes" id="UP000694255">
    <property type="component" value="Unassembled WGS sequence"/>
</dbReference>
<dbReference type="AlphaFoldDB" id="A0A8J5QQP7"/>
<dbReference type="GO" id="GO:0005655">
    <property type="term" value="C:nucleolar ribonuclease P complex"/>
    <property type="evidence" value="ECO:0007669"/>
    <property type="project" value="TreeGrafter"/>
</dbReference>
<dbReference type="InterPro" id="IPR007175">
    <property type="entry name" value="Rpr2/Snm1/Rpp21"/>
</dbReference>